<comment type="caution">
    <text evidence="6">The sequence shown here is derived from an EMBL/GenBank/DDBJ whole genome shotgun (WGS) entry which is preliminary data.</text>
</comment>
<keyword evidence="2" id="KW-0547">Nucleotide-binding</keyword>
<feature type="region of interest" description="Disordered" evidence="4">
    <location>
        <begin position="95"/>
        <end position="138"/>
    </location>
</feature>
<dbReference type="InterPro" id="IPR003593">
    <property type="entry name" value="AAA+_ATPase"/>
</dbReference>
<dbReference type="Proteomes" id="UP000794436">
    <property type="component" value="Unassembled WGS sequence"/>
</dbReference>
<reference evidence="6" key="1">
    <citation type="submission" date="2019-03" db="EMBL/GenBank/DDBJ databases">
        <title>Long read genome sequence of the mycoparasitic Pythium oligandrum ATCC 38472 isolated from sugarbeet rhizosphere.</title>
        <authorList>
            <person name="Gaulin E."/>
        </authorList>
    </citation>
    <scope>NUCLEOTIDE SEQUENCE</scope>
    <source>
        <strain evidence="6">ATCC 38472_TT</strain>
    </source>
</reference>
<feature type="compositionally biased region" description="Basic and acidic residues" evidence="4">
    <location>
        <begin position="163"/>
        <end position="194"/>
    </location>
</feature>
<evidence type="ECO:0000259" key="5">
    <source>
        <dbReference type="PROSITE" id="PS50893"/>
    </source>
</evidence>
<organism evidence="6 7">
    <name type="scientific">Pythium oligandrum</name>
    <name type="common">Mycoparasitic fungus</name>
    <dbReference type="NCBI Taxonomy" id="41045"/>
    <lineage>
        <taxon>Eukaryota</taxon>
        <taxon>Sar</taxon>
        <taxon>Stramenopiles</taxon>
        <taxon>Oomycota</taxon>
        <taxon>Peronosporomycetes</taxon>
        <taxon>Pythiales</taxon>
        <taxon>Pythiaceae</taxon>
        <taxon>Pythium</taxon>
    </lineage>
</organism>
<dbReference type="SMART" id="SM00382">
    <property type="entry name" value="AAA"/>
    <property type="match status" value="2"/>
</dbReference>
<proteinExistence type="predicted"/>
<dbReference type="GO" id="GO:0016887">
    <property type="term" value="F:ATP hydrolysis activity"/>
    <property type="evidence" value="ECO:0007669"/>
    <property type="project" value="InterPro"/>
</dbReference>
<dbReference type="PANTHER" id="PTHR19211:SF14">
    <property type="entry name" value="ATP-BINDING CASSETTE SUB-FAMILY F MEMBER 1"/>
    <property type="match status" value="1"/>
</dbReference>
<dbReference type="PROSITE" id="PS00211">
    <property type="entry name" value="ABC_TRANSPORTER_1"/>
    <property type="match status" value="1"/>
</dbReference>
<gene>
    <name evidence="6" type="ORF">Poli38472_008054</name>
</gene>
<evidence type="ECO:0000313" key="6">
    <source>
        <dbReference type="EMBL" id="TMW65412.1"/>
    </source>
</evidence>
<keyword evidence="7" id="KW-1185">Reference proteome</keyword>
<dbReference type="Gene3D" id="3.40.50.300">
    <property type="entry name" value="P-loop containing nucleotide triphosphate hydrolases"/>
    <property type="match status" value="4"/>
</dbReference>
<dbReference type="OrthoDB" id="2110130at2759"/>
<dbReference type="InterPro" id="IPR027417">
    <property type="entry name" value="P-loop_NTPase"/>
</dbReference>
<dbReference type="PROSITE" id="PS50893">
    <property type="entry name" value="ABC_TRANSPORTER_2"/>
    <property type="match status" value="2"/>
</dbReference>
<name>A0A8K1CN45_PYTOL</name>
<dbReference type="InterPro" id="IPR017871">
    <property type="entry name" value="ABC_transporter-like_CS"/>
</dbReference>
<dbReference type="AlphaFoldDB" id="A0A8K1CN45"/>
<dbReference type="SUPFAM" id="SSF52540">
    <property type="entry name" value="P-loop containing nucleoside triphosphate hydrolases"/>
    <property type="match status" value="2"/>
</dbReference>
<dbReference type="GO" id="GO:0005524">
    <property type="term" value="F:ATP binding"/>
    <property type="evidence" value="ECO:0007669"/>
    <property type="project" value="UniProtKB-KW"/>
</dbReference>
<feature type="region of interest" description="Disordered" evidence="4">
    <location>
        <begin position="157"/>
        <end position="199"/>
    </location>
</feature>
<protein>
    <recommendedName>
        <fullName evidence="5">ABC transporter domain-containing protein</fullName>
    </recommendedName>
</protein>
<evidence type="ECO:0000313" key="7">
    <source>
        <dbReference type="Proteomes" id="UP000794436"/>
    </source>
</evidence>
<sequence>MPSILWLREYLSNIEGVLGTPVTLVLVSHDRFFLNALVDQIVQFRGWDKTLAYFDGNYDSYEETMLNKKKFNKKLQEKLDQRMENATKMVNKITQQGLKSKDDKKLQVAASKKKKMDRIGLERSEKGHRSSQSHFSPLTHIAMLPSMYTLGATKPKNTLIETDPDKPLLSKKEARALKRGDKKQPRASKKKTDASDSVSVTDGVGAITLADHDQTKDRDKEESDLLLDRLEGRDKAVIHATSQQSRFQTVTYDEYGKNVHLYQFTLSIQPPNNAKTVELLRDTELKLNYGTNYGLIGPNGIGKSTLLQAMGDGLVEGMPEALKILYVNQLDTSSFSAVDGVKTVLQTVLDADTRVLNLKWKIGILQPVLVNPEAHVSSYASHKTMLLNALLQIQLIEKREEWDRKNKIAIKRSGMLGKNARLRLLETEHEIAALEQELSWTTLKVEHSSVIEADESEVLRGIHDKLEEYQQALKVLDEPSMEARARRILASMGVDSVKQESPLSSLSGGWRVRVLLARVLFMEPDFILLDEPTNHLDMPSILWLKDYLMTIEEVLGSPVTIVLVSHDRFFLNALTDQIILFRGYDKTLAYFDGNYDSYEETMDSKKKFNERLQVKLDQKTDKMSKMVSKITQQGQKSKDDKKMQVAAAKKKKMERIGLERNDKGHRFKINRDRIGYHNSLLDQAEDTAKYETEASYASWKVLARSPPQIRNITSLDKTTMISLEKVAFQYPVDTSAASNKPSFPLRLENINLTINYGDKVILVGRNGAGKTTLMKMLDRGIKPTSGKVEAFHGARIESLMQHNVEDLKRHEWSRRLTPLELLKKRLEDQENANGFNVDGPGGGRSASLDGKIRAHLSSFGITGDTAVAVPLEGLSGGQLVRVGLAWSTYPHPPHVLLLDEPTNHMDMSTIQIFGEALRNYPGSFVLISHDLHFLHILTNPSEDSDTEDKREDPVDPVRVFEVSKKKGVVSLTQLAGGVDEYQEKEERRNASLGRV</sequence>
<dbReference type="InterPro" id="IPR003439">
    <property type="entry name" value="ABC_transporter-like_ATP-bd"/>
</dbReference>
<evidence type="ECO:0000256" key="4">
    <source>
        <dbReference type="SAM" id="MobiDB-lite"/>
    </source>
</evidence>
<feature type="compositionally biased region" description="Basic and acidic residues" evidence="4">
    <location>
        <begin position="117"/>
        <end position="128"/>
    </location>
</feature>
<dbReference type="Pfam" id="PF00005">
    <property type="entry name" value="ABC_tran"/>
    <property type="match status" value="3"/>
</dbReference>
<dbReference type="EMBL" id="SPLM01000037">
    <property type="protein sequence ID" value="TMW65412.1"/>
    <property type="molecule type" value="Genomic_DNA"/>
</dbReference>
<feature type="domain" description="ABC transporter" evidence="5">
    <location>
        <begin position="259"/>
        <end position="607"/>
    </location>
</feature>
<evidence type="ECO:0000256" key="3">
    <source>
        <dbReference type="ARBA" id="ARBA00022840"/>
    </source>
</evidence>
<accession>A0A8K1CN45</accession>
<keyword evidence="3" id="KW-0067">ATP-binding</keyword>
<evidence type="ECO:0000256" key="1">
    <source>
        <dbReference type="ARBA" id="ARBA00022737"/>
    </source>
</evidence>
<evidence type="ECO:0000256" key="2">
    <source>
        <dbReference type="ARBA" id="ARBA00022741"/>
    </source>
</evidence>
<dbReference type="PANTHER" id="PTHR19211">
    <property type="entry name" value="ATP-BINDING TRANSPORT PROTEIN-RELATED"/>
    <property type="match status" value="1"/>
</dbReference>
<feature type="domain" description="ABC transporter" evidence="5">
    <location>
        <begin position="721"/>
        <end position="970"/>
    </location>
</feature>
<dbReference type="InterPro" id="IPR050611">
    <property type="entry name" value="ABCF"/>
</dbReference>
<keyword evidence="1" id="KW-0677">Repeat</keyword>